<evidence type="ECO:0000259" key="2">
    <source>
        <dbReference type="PROSITE" id="PS50106"/>
    </source>
</evidence>
<protein>
    <recommendedName>
        <fullName evidence="2">PDZ domain-containing protein</fullName>
    </recommendedName>
</protein>
<dbReference type="EMBL" id="CAUYUJ010004614">
    <property type="protein sequence ID" value="CAK0810286.1"/>
    <property type="molecule type" value="Genomic_DNA"/>
</dbReference>
<name>A0ABN9R0S4_9DINO</name>
<feature type="region of interest" description="Disordered" evidence="1">
    <location>
        <begin position="393"/>
        <end position="448"/>
    </location>
</feature>
<gene>
    <name evidence="3" type="ORF">PCOR1329_LOCUS15293</name>
</gene>
<keyword evidence="4" id="KW-1185">Reference proteome</keyword>
<dbReference type="InterPro" id="IPR001478">
    <property type="entry name" value="PDZ"/>
</dbReference>
<evidence type="ECO:0000313" key="4">
    <source>
        <dbReference type="Proteomes" id="UP001189429"/>
    </source>
</evidence>
<sequence>MTEAHETGLRLGIVLDRMTDYDATRVHSVQKNGMIQAWNDANPGKDVHVGDEIVQVNNVQWHANTKTFIKHIAGQWKAGRKRWEGSPETFRLYIRRPRVWKHTRFAYQRLDKHQKDYAAEFVAELPLPGDFAEVIRENRMSSWKAMESVMGWKLGATEEWKPAVIKKIEPHGAVFNWNRDHPGSLILEGDELMKVDSIAFQHNSSVFIANVKRHFWAATRVPETNRSTYVSVRRPRAIQDAFDEAHPIKDIQVSSDTQQRITLQFRSELADHLGWQIAPTEDTDSGNSGVVVKAIDQTGLVSRWNEGHPDQSIAPGDHIIEVNGASWELYDTDKEFFNLVLSELQPDGHERSAGELLQLTLERRVRSVMQFRTNMEFGVHMQAQVSAAKTTTELPPLQAPSDSSAGATAVGGQAGASGEEVVDDAGNGKPVGAADDADDDSDVIGAED</sequence>
<feature type="compositionally biased region" description="Acidic residues" evidence="1">
    <location>
        <begin position="435"/>
        <end position="448"/>
    </location>
</feature>
<dbReference type="InterPro" id="IPR036034">
    <property type="entry name" value="PDZ_sf"/>
</dbReference>
<organism evidence="3 4">
    <name type="scientific">Prorocentrum cordatum</name>
    <dbReference type="NCBI Taxonomy" id="2364126"/>
    <lineage>
        <taxon>Eukaryota</taxon>
        <taxon>Sar</taxon>
        <taxon>Alveolata</taxon>
        <taxon>Dinophyceae</taxon>
        <taxon>Prorocentrales</taxon>
        <taxon>Prorocentraceae</taxon>
        <taxon>Prorocentrum</taxon>
    </lineage>
</organism>
<reference evidence="3" key="1">
    <citation type="submission" date="2023-10" db="EMBL/GenBank/DDBJ databases">
        <authorList>
            <person name="Chen Y."/>
            <person name="Shah S."/>
            <person name="Dougan E. K."/>
            <person name="Thang M."/>
            <person name="Chan C."/>
        </authorList>
    </citation>
    <scope>NUCLEOTIDE SEQUENCE [LARGE SCALE GENOMIC DNA]</scope>
</reference>
<feature type="domain" description="PDZ" evidence="2">
    <location>
        <begin position="260"/>
        <end position="329"/>
    </location>
</feature>
<evidence type="ECO:0000256" key="1">
    <source>
        <dbReference type="SAM" id="MobiDB-lite"/>
    </source>
</evidence>
<dbReference type="SUPFAM" id="SSF50156">
    <property type="entry name" value="PDZ domain-like"/>
    <property type="match status" value="1"/>
</dbReference>
<dbReference type="Proteomes" id="UP001189429">
    <property type="component" value="Unassembled WGS sequence"/>
</dbReference>
<accession>A0ABN9R0S4</accession>
<dbReference type="PROSITE" id="PS50106">
    <property type="entry name" value="PDZ"/>
    <property type="match status" value="1"/>
</dbReference>
<proteinExistence type="predicted"/>
<dbReference type="Gene3D" id="2.30.42.10">
    <property type="match status" value="1"/>
</dbReference>
<comment type="caution">
    <text evidence="3">The sequence shown here is derived from an EMBL/GenBank/DDBJ whole genome shotgun (WGS) entry which is preliminary data.</text>
</comment>
<evidence type="ECO:0000313" key="3">
    <source>
        <dbReference type="EMBL" id="CAK0810286.1"/>
    </source>
</evidence>